<protein>
    <submittedName>
        <fullName evidence="13">TonB-linked outer membrane protein, SusC/RagA family</fullName>
    </submittedName>
</protein>
<dbReference type="Gene3D" id="2.60.40.1120">
    <property type="entry name" value="Carboxypeptidase-like, regulatory domain"/>
    <property type="match status" value="1"/>
</dbReference>
<dbReference type="Gene3D" id="2.170.130.10">
    <property type="entry name" value="TonB-dependent receptor, plug domain"/>
    <property type="match status" value="1"/>
</dbReference>
<dbReference type="OrthoDB" id="9768177at2"/>
<evidence type="ECO:0000256" key="1">
    <source>
        <dbReference type="ARBA" id="ARBA00004571"/>
    </source>
</evidence>
<dbReference type="InterPro" id="IPR023996">
    <property type="entry name" value="TonB-dep_OMP_SusC/RagA"/>
</dbReference>
<evidence type="ECO:0000256" key="3">
    <source>
        <dbReference type="ARBA" id="ARBA00022452"/>
    </source>
</evidence>
<keyword evidence="5 9" id="KW-0798">TonB box</keyword>
<dbReference type="AlphaFoldDB" id="A0A1H1PM45"/>
<dbReference type="Gene3D" id="2.40.170.20">
    <property type="entry name" value="TonB-dependent receptor, beta-barrel domain"/>
    <property type="match status" value="1"/>
</dbReference>
<dbReference type="Pfam" id="PF07715">
    <property type="entry name" value="Plug"/>
    <property type="match status" value="1"/>
</dbReference>
<dbReference type="SUPFAM" id="SSF49464">
    <property type="entry name" value="Carboxypeptidase regulatory domain-like"/>
    <property type="match status" value="1"/>
</dbReference>
<dbReference type="EMBL" id="LT629740">
    <property type="protein sequence ID" value="SDS12351.1"/>
    <property type="molecule type" value="Genomic_DNA"/>
</dbReference>
<dbReference type="NCBIfam" id="TIGR04056">
    <property type="entry name" value="OMP_RagA_SusC"/>
    <property type="match status" value="1"/>
</dbReference>
<sequence>MKIKPLLKKIIPLCLGIMALCLNGFSQSIQLKGTVVDSAGMSIPGASVKVKGTSLGTVTDVDGKFAINYEGKAELVVSSIGFTPRLIPLNGRTTLNIVLLSEARGLNEVVVTALGIKREKRLLTYATQEIKGAEIMEAKQPNVLNALEGKLAGVQITSSTGSPGASVNVVIRGAISISGNNQALIVLDGVPIDNSETGTVASGASGAGSSRISDIDPNTIESVNVLKGAAATTLYGSAGARGVILITTKNGSKGKKALVTLSQDYSFDNALLPKRQTAYAQGTNGIFYNGDDAAQKISTSWGPAMDTLKINGVAAKSYDPYSTYFKTGHTSNTALSVEGGTDKSSYFVSYSYLDQTGTEPNSDFKRNALFTKFSNAITNDLNLTFQLGYTNSNQDRLPEGASNGPLFVLFSEPVSWNPYPYVNADGSQRLYRNSRNNPLWAAENESNHYVVNRFTPVMTLNFTPTKWLTITERAGADIYGEQDKYWENPSAAIGTLGEIIDQNNNFRQFNNDLIVNATKQFGKFNINVLAGNNILSTYNQTYYELGSGLNTLGYYNIGAASTITASENHSIERKIGFYAQANIEYDKFLSLNLTGRYDGSSVLSTAKDFYPYGSVASGFIFSELLSPELSRIISYGKLRVSYATVGNDNVGPYVLSTPYKQAEINTIQFPFQGQSGFLISSNYGNPYLQNERLNEAETGLEMKFLNNRLGFDFSYYDRKTTDGLIAAVGIAPSTGYSTTTVNSASLSNKGIELLLQGTPVKGEKFQWDVNFNFSRNRSKVLSLYPGTDQLGRIIVGQPYDVFYGTRYARNSKGQLLIGDDGLPEEDANQGVVGNPNPNWTAGLTNSLRYKSFTFSFAFDMKQGGDIENDVDLYGNYYGTSYATENRAPKVVDGVNATTGKPNTVSVSAQTYYQYINSIYESSIQDGTYIKLRNVSLSYDLNKDLLKKTPFKTVSLGVTANNLWIYSPHFTGADPEVSSYGTGNGVWGIYAFSTPTSRSFIFNIKASF</sequence>
<dbReference type="InterPro" id="IPR000531">
    <property type="entry name" value="Beta-barrel_TonB"/>
</dbReference>
<comment type="subcellular location">
    <subcellularLocation>
        <location evidence="1 8">Cell outer membrane</location>
        <topology evidence="1 8">Multi-pass membrane protein</topology>
    </subcellularLocation>
</comment>
<dbReference type="InterPro" id="IPR036942">
    <property type="entry name" value="Beta-barrel_TonB_sf"/>
</dbReference>
<dbReference type="PROSITE" id="PS52016">
    <property type="entry name" value="TONB_DEPENDENT_REC_3"/>
    <property type="match status" value="1"/>
</dbReference>
<evidence type="ECO:0000256" key="5">
    <source>
        <dbReference type="ARBA" id="ARBA00023077"/>
    </source>
</evidence>
<feature type="chain" id="PRO_5009256686" evidence="10">
    <location>
        <begin position="25"/>
        <end position="1007"/>
    </location>
</feature>
<evidence type="ECO:0000256" key="10">
    <source>
        <dbReference type="SAM" id="SignalP"/>
    </source>
</evidence>
<dbReference type="STRING" id="652787.SAMN05216490_0582"/>
<dbReference type="InterPro" id="IPR039426">
    <property type="entry name" value="TonB-dep_rcpt-like"/>
</dbReference>
<evidence type="ECO:0000259" key="12">
    <source>
        <dbReference type="Pfam" id="PF07715"/>
    </source>
</evidence>
<dbReference type="InterPro" id="IPR012910">
    <property type="entry name" value="Plug_dom"/>
</dbReference>
<keyword evidence="4 8" id="KW-0812">Transmembrane</keyword>
<dbReference type="InterPro" id="IPR023997">
    <property type="entry name" value="TonB-dep_OMP_SusC/RagA_CS"/>
</dbReference>
<keyword evidence="10" id="KW-0732">Signal</keyword>
<reference evidence="13 14" key="1">
    <citation type="submission" date="2016-10" db="EMBL/GenBank/DDBJ databases">
        <authorList>
            <person name="de Groot N.N."/>
        </authorList>
    </citation>
    <scope>NUCLEOTIDE SEQUENCE [LARGE SCALE GENOMIC DNA]</scope>
    <source>
        <strain evidence="13 14">MP1X4</strain>
    </source>
</reference>
<evidence type="ECO:0000313" key="13">
    <source>
        <dbReference type="EMBL" id="SDS12351.1"/>
    </source>
</evidence>
<dbReference type="Proteomes" id="UP000199679">
    <property type="component" value="Chromosome I"/>
</dbReference>
<dbReference type="Pfam" id="PF00593">
    <property type="entry name" value="TonB_dep_Rec_b-barrel"/>
    <property type="match status" value="1"/>
</dbReference>
<evidence type="ECO:0000256" key="8">
    <source>
        <dbReference type="PROSITE-ProRule" id="PRU01360"/>
    </source>
</evidence>
<dbReference type="GO" id="GO:0009279">
    <property type="term" value="C:cell outer membrane"/>
    <property type="evidence" value="ECO:0007669"/>
    <property type="project" value="UniProtKB-SubCell"/>
</dbReference>
<evidence type="ECO:0000256" key="2">
    <source>
        <dbReference type="ARBA" id="ARBA00022448"/>
    </source>
</evidence>
<evidence type="ECO:0000313" key="14">
    <source>
        <dbReference type="Proteomes" id="UP000199679"/>
    </source>
</evidence>
<evidence type="ECO:0000259" key="11">
    <source>
        <dbReference type="Pfam" id="PF00593"/>
    </source>
</evidence>
<dbReference type="RefSeq" id="WP_091368979.1">
    <property type="nucleotide sequence ID" value="NZ_LT629740.1"/>
</dbReference>
<proteinExistence type="inferred from homology"/>
<organism evidence="13 14">
    <name type="scientific">Mucilaginibacter mallensis</name>
    <dbReference type="NCBI Taxonomy" id="652787"/>
    <lineage>
        <taxon>Bacteria</taxon>
        <taxon>Pseudomonadati</taxon>
        <taxon>Bacteroidota</taxon>
        <taxon>Sphingobacteriia</taxon>
        <taxon>Sphingobacteriales</taxon>
        <taxon>Sphingobacteriaceae</taxon>
        <taxon>Mucilaginibacter</taxon>
    </lineage>
</organism>
<comment type="similarity">
    <text evidence="8 9">Belongs to the TonB-dependent receptor family.</text>
</comment>
<dbReference type="InterPro" id="IPR008969">
    <property type="entry name" value="CarboxyPept-like_regulatory"/>
</dbReference>
<dbReference type="SUPFAM" id="SSF56935">
    <property type="entry name" value="Porins"/>
    <property type="match status" value="1"/>
</dbReference>
<keyword evidence="14" id="KW-1185">Reference proteome</keyword>
<evidence type="ECO:0000256" key="6">
    <source>
        <dbReference type="ARBA" id="ARBA00023136"/>
    </source>
</evidence>
<evidence type="ECO:0000256" key="4">
    <source>
        <dbReference type="ARBA" id="ARBA00022692"/>
    </source>
</evidence>
<gene>
    <name evidence="13" type="ORF">SAMN05216490_0582</name>
</gene>
<keyword evidence="6 8" id="KW-0472">Membrane</keyword>
<dbReference type="Pfam" id="PF13715">
    <property type="entry name" value="CarbopepD_reg_2"/>
    <property type="match status" value="1"/>
</dbReference>
<accession>A0A1H1PM45</accession>
<keyword evidence="3 8" id="KW-1134">Transmembrane beta strand</keyword>
<evidence type="ECO:0000256" key="9">
    <source>
        <dbReference type="RuleBase" id="RU003357"/>
    </source>
</evidence>
<keyword evidence="7 8" id="KW-0998">Cell outer membrane</keyword>
<evidence type="ECO:0000256" key="7">
    <source>
        <dbReference type="ARBA" id="ARBA00023237"/>
    </source>
</evidence>
<dbReference type="NCBIfam" id="TIGR04057">
    <property type="entry name" value="SusC_RagA_signa"/>
    <property type="match status" value="1"/>
</dbReference>
<dbReference type="InterPro" id="IPR037066">
    <property type="entry name" value="Plug_dom_sf"/>
</dbReference>
<feature type="domain" description="TonB-dependent receptor-like beta-barrel" evidence="11">
    <location>
        <begin position="415"/>
        <end position="962"/>
    </location>
</feature>
<feature type="signal peptide" evidence="10">
    <location>
        <begin position="1"/>
        <end position="24"/>
    </location>
</feature>
<name>A0A1H1PM45_MUCMA</name>
<keyword evidence="2 8" id="KW-0813">Transport</keyword>
<feature type="domain" description="TonB-dependent receptor plug" evidence="12">
    <location>
        <begin position="122"/>
        <end position="243"/>
    </location>
</feature>